<keyword evidence="2" id="KW-1185">Reference proteome</keyword>
<reference evidence="1 2" key="1">
    <citation type="submission" date="2020-08" db="EMBL/GenBank/DDBJ databases">
        <title>A Genomic Blueprint of the Chicken Gut Microbiome.</title>
        <authorList>
            <person name="Gilroy R."/>
            <person name="Ravi A."/>
            <person name="Getino M."/>
            <person name="Pursley I."/>
            <person name="Horton D.L."/>
            <person name="Alikhan N.-F."/>
            <person name="Baker D."/>
            <person name="Gharbi K."/>
            <person name="Hall N."/>
            <person name="Watson M."/>
            <person name="Adriaenssens E.M."/>
            <person name="Foster-Nyarko E."/>
            <person name="Jarju S."/>
            <person name="Secka A."/>
            <person name="Antonio M."/>
            <person name="Oren A."/>
            <person name="Chaudhuri R."/>
            <person name="La Ragione R.M."/>
            <person name="Hildebrand F."/>
            <person name="Pallen M.J."/>
        </authorList>
    </citation>
    <scope>NUCLEOTIDE SEQUENCE [LARGE SCALE GENOMIC DNA]</scope>
    <source>
        <strain evidence="1 2">Sa3CUA8</strain>
    </source>
</reference>
<name>A0ABR8PK69_9BACL</name>
<sequence length="52" mass="6431">MGKYQLDYKGLKAVSKYHEKRKPEVFDKKQQLEKIRMEYLERKQKRTDQSPE</sequence>
<organism evidence="1 2">
    <name type="scientific">Sporosarcina gallistercoris</name>
    <dbReference type="NCBI Taxonomy" id="2762245"/>
    <lineage>
        <taxon>Bacteria</taxon>
        <taxon>Bacillati</taxon>
        <taxon>Bacillota</taxon>
        <taxon>Bacilli</taxon>
        <taxon>Bacillales</taxon>
        <taxon>Caryophanaceae</taxon>
        <taxon>Sporosarcina</taxon>
    </lineage>
</organism>
<comment type="caution">
    <text evidence="1">The sequence shown here is derived from an EMBL/GenBank/DDBJ whole genome shotgun (WGS) entry which is preliminary data.</text>
</comment>
<dbReference type="RefSeq" id="WP_191689860.1">
    <property type="nucleotide sequence ID" value="NZ_JACSQY010000006.1"/>
</dbReference>
<dbReference type="EMBL" id="JACSQY010000006">
    <property type="protein sequence ID" value="MBD7908582.1"/>
    <property type="molecule type" value="Genomic_DNA"/>
</dbReference>
<gene>
    <name evidence="1" type="ORF">H9659_09585</name>
</gene>
<accession>A0ABR8PK69</accession>
<evidence type="ECO:0000313" key="1">
    <source>
        <dbReference type="EMBL" id="MBD7908582.1"/>
    </source>
</evidence>
<dbReference type="Proteomes" id="UP000659496">
    <property type="component" value="Unassembled WGS sequence"/>
</dbReference>
<evidence type="ECO:0000313" key="2">
    <source>
        <dbReference type="Proteomes" id="UP000659496"/>
    </source>
</evidence>
<protein>
    <recommendedName>
        <fullName evidence="3">Alcohol dehydrogenase</fullName>
    </recommendedName>
</protein>
<proteinExistence type="predicted"/>
<evidence type="ECO:0008006" key="3">
    <source>
        <dbReference type="Google" id="ProtNLM"/>
    </source>
</evidence>